<evidence type="ECO:0000313" key="3">
    <source>
        <dbReference type="Proteomes" id="UP000223913"/>
    </source>
</evidence>
<dbReference type="Gene3D" id="2.70.70.10">
    <property type="entry name" value="Glucose Permease (Domain IIA)"/>
    <property type="match status" value="1"/>
</dbReference>
<dbReference type="GO" id="GO:0004222">
    <property type="term" value="F:metalloendopeptidase activity"/>
    <property type="evidence" value="ECO:0007669"/>
    <property type="project" value="TreeGrafter"/>
</dbReference>
<evidence type="ECO:0000313" key="2">
    <source>
        <dbReference type="EMBL" id="PHN03093.1"/>
    </source>
</evidence>
<dbReference type="Proteomes" id="UP000223913">
    <property type="component" value="Unassembled WGS sequence"/>
</dbReference>
<dbReference type="CDD" id="cd12797">
    <property type="entry name" value="M23_peptidase"/>
    <property type="match status" value="1"/>
</dbReference>
<reference evidence="2 3" key="1">
    <citation type="submission" date="2017-10" db="EMBL/GenBank/DDBJ databases">
        <title>The draft genome sequence of Lewinella nigricans NBRC 102662.</title>
        <authorList>
            <person name="Wang K."/>
        </authorList>
    </citation>
    <scope>NUCLEOTIDE SEQUENCE [LARGE SCALE GENOMIC DNA]</scope>
    <source>
        <strain evidence="2 3">NBRC 102662</strain>
    </source>
</reference>
<dbReference type="RefSeq" id="WP_099153534.1">
    <property type="nucleotide sequence ID" value="NZ_PDUD01000034.1"/>
</dbReference>
<comment type="caution">
    <text evidence="2">The sequence shown here is derived from an EMBL/GenBank/DDBJ whole genome shotgun (WGS) entry which is preliminary data.</text>
</comment>
<keyword evidence="3" id="KW-1185">Reference proteome</keyword>
<dbReference type="InterPro" id="IPR011055">
    <property type="entry name" value="Dup_hybrid_motif"/>
</dbReference>
<feature type="domain" description="M23ase beta-sheet core" evidence="1">
    <location>
        <begin position="142"/>
        <end position="177"/>
    </location>
</feature>
<accession>A0A2D0N5P2</accession>
<sequence length="574" mass="65340">MSRIAATISFLAILFAGSFYSFTGEYTDPYPTDYFAPPVKGVLRLSGTFGELRSNHFHSGIDIKGGIGVPLYTVADGYISRIKIEGGGYGNALYITHPNGYTSVYAHMNEYIPEIETFVKSQQYANESFDLDLELERDQFPLKKGDKIGEMGTTGYSFGPHLHFEMRNTQTGAPINPLLFGYKVADDQSPRMHQLKVYGLNEQLETIDSEIHSLVSKHGGYGVRGDTLVVDTRQAGFGLKVYDHMTGVNNWNGIYKLDVKLEDSLIYQFEMETFPFNETRYLNAHLDYAEQVQNKAYFNRCYRLPGNRLSIYREQPEEGVVRLSSKRAKKVEMIASDLAGNQSYFVFWIKQRPGNDLEEESLPYNYFLPFNQESVIDNGSIRVHIPRGALYENCYLQYQLVTDRSDNVYSSVHKLHNDLFPIHEYFELAIRPVVLPESLRDKAFVALCGNNIVNCGGQWENGMLTTRVRTFGDFCIMVDEVPPTIRPVNFSSNLKGADRIDFSIWDNFRTGGTAAGLKFRATVDGRWVLMKYDAKNARITHYFDDTIPPGQHEFRLTLTDAVGNETVFERSFTR</sequence>
<dbReference type="EMBL" id="PDUD01000034">
    <property type="protein sequence ID" value="PHN03093.1"/>
    <property type="molecule type" value="Genomic_DNA"/>
</dbReference>
<dbReference type="InterPro" id="IPR016047">
    <property type="entry name" value="M23ase_b-sheet_dom"/>
</dbReference>
<dbReference type="PANTHER" id="PTHR21666">
    <property type="entry name" value="PEPTIDASE-RELATED"/>
    <property type="match status" value="1"/>
</dbReference>
<name>A0A2D0N5P2_FLAN2</name>
<dbReference type="AlphaFoldDB" id="A0A2D0N5P2"/>
<organism evidence="2 3">
    <name type="scientific">Flavilitoribacter nigricans (strain ATCC 23147 / DSM 23189 / NBRC 102662 / NCIMB 1420 / SS-2)</name>
    <name type="common">Lewinella nigricans</name>
    <dbReference type="NCBI Taxonomy" id="1122177"/>
    <lineage>
        <taxon>Bacteria</taxon>
        <taxon>Pseudomonadati</taxon>
        <taxon>Bacteroidota</taxon>
        <taxon>Saprospiria</taxon>
        <taxon>Saprospirales</taxon>
        <taxon>Lewinellaceae</taxon>
        <taxon>Flavilitoribacter</taxon>
    </lineage>
</organism>
<dbReference type="OrthoDB" id="9810477at2"/>
<proteinExistence type="predicted"/>
<evidence type="ECO:0000259" key="1">
    <source>
        <dbReference type="Pfam" id="PF01551"/>
    </source>
</evidence>
<dbReference type="SUPFAM" id="SSF51261">
    <property type="entry name" value="Duplicated hybrid motif"/>
    <property type="match status" value="1"/>
</dbReference>
<dbReference type="Pfam" id="PF01551">
    <property type="entry name" value="Peptidase_M23"/>
    <property type="match status" value="2"/>
</dbReference>
<dbReference type="InterPro" id="IPR050570">
    <property type="entry name" value="Cell_wall_metabolism_enzyme"/>
</dbReference>
<dbReference type="PANTHER" id="PTHR21666:SF285">
    <property type="entry name" value="M23 FAMILY METALLOPEPTIDASE"/>
    <property type="match status" value="1"/>
</dbReference>
<protein>
    <recommendedName>
        <fullName evidence="1">M23ase beta-sheet core domain-containing protein</fullName>
    </recommendedName>
</protein>
<feature type="domain" description="M23ase beta-sheet core" evidence="1">
    <location>
        <begin position="57"/>
        <end position="122"/>
    </location>
</feature>
<gene>
    <name evidence="2" type="ORF">CRP01_28860</name>
</gene>